<reference evidence="1 2" key="1">
    <citation type="journal article" date="2018" name="J. Allergy Clin. Immunol.">
        <title>High-quality assembly of Dermatophagoides pteronyssinus genome and transcriptome reveals a wide range of novel allergens.</title>
        <authorList>
            <person name="Liu X.Y."/>
            <person name="Yang K.Y."/>
            <person name="Wang M.Q."/>
            <person name="Kwok J.S."/>
            <person name="Zeng X."/>
            <person name="Yang Z."/>
            <person name="Xiao X.J."/>
            <person name="Lau C.P."/>
            <person name="Li Y."/>
            <person name="Huang Z.M."/>
            <person name="Ba J.G."/>
            <person name="Yim A.K."/>
            <person name="Ouyang C.Y."/>
            <person name="Ngai S.M."/>
            <person name="Chan T.F."/>
            <person name="Leung E.L."/>
            <person name="Liu L."/>
            <person name="Liu Z.G."/>
            <person name="Tsui S.K."/>
        </authorList>
    </citation>
    <scope>NUCLEOTIDE SEQUENCE [LARGE SCALE GENOMIC DNA]</scope>
    <source>
        <strain evidence="1">Derp</strain>
    </source>
</reference>
<evidence type="ECO:0000313" key="2">
    <source>
        <dbReference type="Proteomes" id="UP000887458"/>
    </source>
</evidence>
<feature type="non-terminal residue" evidence="1">
    <location>
        <position position="79"/>
    </location>
</feature>
<feature type="non-terminal residue" evidence="1">
    <location>
        <position position="1"/>
    </location>
</feature>
<dbReference type="EMBL" id="NJHN03000058">
    <property type="protein sequence ID" value="KAH9419605.1"/>
    <property type="molecule type" value="Genomic_DNA"/>
</dbReference>
<sequence>IIFTVDYYLCLFYGSIIIKQEFNQSNERILLKEEKDVDNMIKLITSGATYNPLKIVKKSIISGFLSQIRKQIQAESSIF</sequence>
<name>A0ABQ8JB35_DERPT</name>
<comment type="caution">
    <text evidence="1">The sequence shown here is derived from an EMBL/GenBank/DDBJ whole genome shotgun (WGS) entry which is preliminary data.</text>
</comment>
<dbReference type="Proteomes" id="UP000887458">
    <property type="component" value="Unassembled WGS sequence"/>
</dbReference>
<organism evidence="1 2">
    <name type="scientific">Dermatophagoides pteronyssinus</name>
    <name type="common">European house dust mite</name>
    <dbReference type="NCBI Taxonomy" id="6956"/>
    <lineage>
        <taxon>Eukaryota</taxon>
        <taxon>Metazoa</taxon>
        <taxon>Ecdysozoa</taxon>
        <taxon>Arthropoda</taxon>
        <taxon>Chelicerata</taxon>
        <taxon>Arachnida</taxon>
        <taxon>Acari</taxon>
        <taxon>Acariformes</taxon>
        <taxon>Sarcoptiformes</taxon>
        <taxon>Astigmata</taxon>
        <taxon>Psoroptidia</taxon>
        <taxon>Analgoidea</taxon>
        <taxon>Pyroglyphidae</taxon>
        <taxon>Dermatophagoidinae</taxon>
        <taxon>Dermatophagoides</taxon>
    </lineage>
</organism>
<keyword evidence="2" id="KW-1185">Reference proteome</keyword>
<accession>A0ABQ8JB35</accession>
<reference evidence="1 2" key="2">
    <citation type="journal article" date="2022" name="Mol. Biol. Evol.">
        <title>Comparative Genomics Reveals Insights into the Divergent Evolution of Astigmatic Mites and Household Pest Adaptations.</title>
        <authorList>
            <person name="Xiong Q."/>
            <person name="Wan A.T."/>
            <person name="Liu X."/>
            <person name="Fung C.S."/>
            <person name="Xiao X."/>
            <person name="Malainual N."/>
            <person name="Hou J."/>
            <person name="Wang L."/>
            <person name="Wang M."/>
            <person name="Yang K.Y."/>
            <person name="Cui Y."/>
            <person name="Leung E.L."/>
            <person name="Nong W."/>
            <person name="Shin S.K."/>
            <person name="Au S.W."/>
            <person name="Jeong K.Y."/>
            <person name="Chew F.T."/>
            <person name="Hui J.H."/>
            <person name="Leung T.F."/>
            <person name="Tungtrongchitr A."/>
            <person name="Zhong N."/>
            <person name="Liu Z."/>
            <person name="Tsui S.K."/>
        </authorList>
    </citation>
    <scope>NUCLEOTIDE SEQUENCE [LARGE SCALE GENOMIC DNA]</scope>
    <source>
        <strain evidence="1">Derp</strain>
    </source>
</reference>
<evidence type="ECO:0000313" key="1">
    <source>
        <dbReference type="EMBL" id="KAH9419605.1"/>
    </source>
</evidence>
<gene>
    <name evidence="1" type="ORF">DERP_009663</name>
</gene>
<proteinExistence type="predicted"/>
<protein>
    <submittedName>
        <fullName evidence="1">Uncharacterized protein</fullName>
    </submittedName>
</protein>